<dbReference type="SUPFAM" id="SSF52266">
    <property type="entry name" value="SGNH hydrolase"/>
    <property type="match status" value="2"/>
</dbReference>
<dbReference type="Pfam" id="PF13472">
    <property type="entry name" value="Lipase_GDSL_2"/>
    <property type="match status" value="2"/>
</dbReference>
<dbReference type="Gene3D" id="3.40.50.1110">
    <property type="entry name" value="SGNH hydrolase"/>
    <property type="match status" value="2"/>
</dbReference>
<protein>
    <recommendedName>
        <fullName evidence="1">SGNH hydrolase-type esterase domain-containing protein</fullName>
    </recommendedName>
</protein>
<dbReference type="AlphaFoldDB" id="A0A7R9MJD7"/>
<name>A0A7R9MJD7_9ACAR</name>
<proteinExistence type="predicted"/>
<evidence type="ECO:0000313" key="3">
    <source>
        <dbReference type="Proteomes" id="UP000728032"/>
    </source>
</evidence>
<dbReference type="EMBL" id="OC938184">
    <property type="protein sequence ID" value="CAD7661347.1"/>
    <property type="molecule type" value="Genomic_DNA"/>
</dbReference>
<dbReference type="PANTHER" id="PTHR30383">
    <property type="entry name" value="THIOESTERASE 1/PROTEASE 1/LYSOPHOSPHOLIPASE L1"/>
    <property type="match status" value="1"/>
</dbReference>
<gene>
    <name evidence="2" type="ORF">ONB1V03_LOCUS17908</name>
</gene>
<evidence type="ECO:0000259" key="1">
    <source>
        <dbReference type="Pfam" id="PF13472"/>
    </source>
</evidence>
<evidence type="ECO:0000313" key="2">
    <source>
        <dbReference type="EMBL" id="CAD7661347.1"/>
    </source>
</evidence>
<reference evidence="2" key="1">
    <citation type="submission" date="2020-11" db="EMBL/GenBank/DDBJ databases">
        <authorList>
            <person name="Tran Van P."/>
        </authorList>
    </citation>
    <scope>NUCLEOTIDE SEQUENCE</scope>
</reference>
<accession>A0A7R9MJD7</accession>
<feature type="domain" description="SGNH hydrolase-type esterase" evidence="1">
    <location>
        <begin position="221"/>
        <end position="293"/>
    </location>
</feature>
<organism evidence="2">
    <name type="scientific">Oppiella nova</name>
    <dbReference type="NCBI Taxonomy" id="334625"/>
    <lineage>
        <taxon>Eukaryota</taxon>
        <taxon>Metazoa</taxon>
        <taxon>Ecdysozoa</taxon>
        <taxon>Arthropoda</taxon>
        <taxon>Chelicerata</taxon>
        <taxon>Arachnida</taxon>
        <taxon>Acari</taxon>
        <taxon>Acariformes</taxon>
        <taxon>Sarcoptiformes</taxon>
        <taxon>Oribatida</taxon>
        <taxon>Brachypylina</taxon>
        <taxon>Oppioidea</taxon>
        <taxon>Oppiidae</taxon>
        <taxon>Oppiella</taxon>
    </lineage>
</organism>
<dbReference type="InterPro" id="IPR051532">
    <property type="entry name" value="Ester_Hydrolysis_Enzymes"/>
</dbReference>
<dbReference type="InterPro" id="IPR036514">
    <property type="entry name" value="SGNH_hydro_sf"/>
</dbReference>
<dbReference type="Proteomes" id="UP000728032">
    <property type="component" value="Unassembled WGS sequence"/>
</dbReference>
<sequence length="310" mass="36146">MLKQTKEHRDAIKIVFFGDSKIARFLEEGHKVWHEYYAKEGYYNYGIRGDSTRQILWRLDHKEFDGLTPKLLFFMIGGNNFKNNYNKGTDDEILKAMDLIIEKLKEKLPKTKIILVGQLPRKGETDERARYINNHLVDKYKKSSDKMVHFLDIFAKYTTISKDHNVSLADPDITKGPPVYDKPWVPAWGWFGTQNPTGWRDRHEKMVNTTEGHKNDIKIVFFGDSKTEGWVTEGRDVWNEYYVKRGGFNYGIGGDSTRQVLWRIDHKELDGLVPKVLVFMIGGNNFADNYNRGTDEEIVKAEHLIVENIH</sequence>
<keyword evidence="3" id="KW-1185">Reference proteome</keyword>
<dbReference type="EMBL" id="CAJPVJ010023359">
    <property type="protein sequence ID" value="CAG2178483.1"/>
    <property type="molecule type" value="Genomic_DNA"/>
</dbReference>
<dbReference type="InterPro" id="IPR013830">
    <property type="entry name" value="SGNH_hydro"/>
</dbReference>
<feature type="non-terminal residue" evidence="2">
    <location>
        <position position="1"/>
    </location>
</feature>
<dbReference type="OrthoDB" id="505607at2759"/>
<feature type="domain" description="SGNH hydrolase-type esterase" evidence="1">
    <location>
        <begin position="16"/>
        <end position="157"/>
    </location>
</feature>